<feature type="region of interest" description="Disordered" evidence="1">
    <location>
        <begin position="47"/>
        <end position="106"/>
    </location>
</feature>
<accession>A0A8T1UC81</accession>
<organism evidence="2 3">
    <name type="scientific">Phytophthora cactorum</name>
    <dbReference type="NCBI Taxonomy" id="29920"/>
    <lineage>
        <taxon>Eukaryota</taxon>
        <taxon>Sar</taxon>
        <taxon>Stramenopiles</taxon>
        <taxon>Oomycota</taxon>
        <taxon>Peronosporomycetes</taxon>
        <taxon>Peronosporales</taxon>
        <taxon>Peronosporaceae</taxon>
        <taxon>Phytophthora</taxon>
    </lineage>
</organism>
<sequence>MVSVNAGSIGIEVIADVAEAVINHKADPVDSLSGAILILPLPSRQCESKRQPAYPRFAPSQDQQGAPPKNPKKDQQGASKKAAQPKRSSVNAQSSDPAPAEPMSYFYFELTDRTQDEIQLVTQEPEMAETWATKQARIANEPPGGSRVAWWMPQKELETSGEDSMDENPD</sequence>
<protein>
    <submittedName>
        <fullName evidence="2">Uncharacterized protein</fullName>
    </submittedName>
</protein>
<gene>
    <name evidence="2" type="ORF">JG687_00009070</name>
</gene>
<dbReference type="Proteomes" id="UP000688947">
    <property type="component" value="Unassembled WGS sequence"/>
</dbReference>
<proteinExistence type="predicted"/>
<name>A0A8T1UC81_9STRA</name>
<evidence type="ECO:0000313" key="2">
    <source>
        <dbReference type="EMBL" id="KAG6958947.1"/>
    </source>
</evidence>
<evidence type="ECO:0000313" key="3">
    <source>
        <dbReference type="Proteomes" id="UP000688947"/>
    </source>
</evidence>
<dbReference type="EMBL" id="JAENGZ010000458">
    <property type="protein sequence ID" value="KAG6958947.1"/>
    <property type="molecule type" value="Genomic_DNA"/>
</dbReference>
<evidence type="ECO:0000256" key="1">
    <source>
        <dbReference type="SAM" id="MobiDB-lite"/>
    </source>
</evidence>
<dbReference type="OrthoDB" id="127445at2759"/>
<comment type="caution">
    <text evidence="2">The sequence shown here is derived from an EMBL/GenBank/DDBJ whole genome shotgun (WGS) entry which is preliminary data.</text>
</comment>
<reference evidence="2" key="1">
    <citation type="submission" date="2021-01" db="EMBL/GenBank/DDBJ databases">
        <title>Phytophthora aleatoria, a newly-described species from Pinus radiata is distinct from Phytophthora cactorum isolates based on comparative genomics.</title>
        <authorList>
            <person name="Mcdougal R."/>
            <person name="Panda P."/>
            <person name="Williams N."/>
            <person name="Studholme D.J."/>
        </authorList>
    </citation>
    <scope>NUCLEOTIDE SEQUENCE</scope>
    <source>
        <strain evidence="2">NZFS 3830</strain>
    </source>
</reference>
<feature type="compositionally biased region" description="Polar residues" evidence="1">
    <location>
        <begin position="86"/>
        <end position="96"/>
    </location>
</feature>
<dbReference type="VEuPathDB" id="FungiDB:PC110_g8561"/>
<dbReference type="AlphaFoldDB" id="A0A8T1UC81"/>